<accession>A0A0B5DBV5</accession>
<protein>
    <submittedName>
        <fullName evidence="1">Uncharacterized protein</fullName>
    </submittedName>
</protein>
<sequence>MTWGVLGHGNVAGVRQALPEHCDVMPFHQGCDARTVGDLRGALAEARGADTPTCVYVETETADTLSGAPGAQAWWDVPVAETATRPSAVTAREEYDRHVSTRRRHL</sequence>
<dbReference type="HOGENOM" id="CLU_2221761_0_0_11"/>
<dbReference type="AlphaFoldDB" id="A0A0B5DBV5"/>
<dbReference type="STRING" id="40318.SNOD_12345"/>
<reference evidence="1 2" key="2">
    <citation type="journal article" date="2016" name="Appl. Microbiol. Biotechnol.">
        <title>Exploiting the genome sequence of Streptomyces nodosus for enhanced antibiotic production.</title>
        <authorList>
            <person name="Sweeney P."/>
            <person name="Murphy C.D."/>
            <person name="Caffrey P."/>
        </authorList>
    </citation>
    <scope>NUCLEOTIDE SEQUENCE [LARGE SCALE GENOMIC DNA]</scope>
    <source>
        <strain evidence="1 2">ATCC 14899</strain>
    </source>
</reference>
<dbReference type="EMBL" id="CP009313">
    <property type="protein sequence ID" value="AJE40754.1"/>
    <property type="molecule type" value="Genomic_DNA"/>
</dbReference>
<name>A0A0B5DBV5_9ACTN</name>
<proteinExistence type="predicted"/>
<reference evidence="2" key="1">
    <citation type="submission" date="2014-09" db="EMBL/GenBank/DDBJ databases">
        <title>Sequence of the Streptomyces nodosus genome.</title>
        <authorList>
            <person name="Sweeney P."/>
            <person name="Stephens N."/>
            <person name="Murphy C."/>
            <person name="Caffrey P."/>
        </authorList>
    </citation>
    <scope>NUCLEOTIDE SEQUENCE [LARGE SCALE GENOMIC DNA]</scope>
    <source>
        <strain evidence="2">ATCC 14899</strain>
    </source>
</reference>
<organism evidence="1 2">
    <name type="scientific">Streptomyces nodosus</name>
    <dbReference type="NCBI Taxonomy" id="40318"/>
    <lineage>
        <taxon>Bacteria</taxon>
        <taxon>Bacillati</taxon>
        <taxon>Actinomycetota</taxon>
        <taxon>Actinomycetes</taxon>
        <taxon>Kitasatosporales</taxon>
        <taxon>Streptomycetaceae</taxon>
        <taxon>Streptomyces</taxon>
    </lineage>
</organism>
<keyword evidence="2" id="KW-1185">Reference proteome</keyword>
<dbReference type="Proteomes" id="UP000031526">
    <property type="component" value="Chromosome"/>
</dbReference>
<evidence type="ECO:0000313" key="2">
    <source>
        <dbReference type="Proteomes" id="UP000031526"/>
    </source>
</evidence>
<evidence type="ECO:0000313" key="1">
    <source>
        <dbReference type="EMBL" id="AJE40754.1"/>
    </source>
</evidence>
<gene>
    <name evidence="1" type="ORF">SNOD_12345</name>
</gene>